<organism evidence="1">
    <name type="scientific">Abalone asfa-like virus</name>
    <dbReference type="NCBI Taxonomy" id="2839893"/>
    <lineage>
        <taxon>Viruses</taxon>
        <taxon>Varidnaviria</taxon>
        <taxon>Bamfordvirae</taxon>
        <taxon>Nucleocytoviricota</taxon>
        <taxon>Pokkesviricetes</taxon>
        <taxon>Asfuvirales</taxon>
        <taxon>Asfarviridae</taxon>
    </lineage>
</organism>
<name>A0A5K7XWZ4_9VIRU</name>
<sequence>MEFIGWTILLKIENIFYLCFFILENKSKQEAWEILYPPSPTTNSEFSLVLNQLSEFRNKFYLETCRIFLDVIENKNDKLNTNATLLFNTFLIELNTIIEKIVKIIRSRPVTTRENNLAELLSTQLMLSDQQKNTFINYIDYKICNECGFIMQYNLSSNSLLCASCNFVKQPIDAEANIMSTALENRKKKSAAFNPSRHYKFWINHILARNTKNILHQEKNINVLSELNKIIVRDRKSPQLLTVEDVRSMLKEINRTDLNNSTSLLLYKLTGIAPPQLTPKILLMGEKIFADVIKVRNVLCLSGRINRNYYPFYIYKIFDIIIPPEIHEFRKILSYIHLQSEETLVNNDNEWWMICQRLPDIPWRPTIRQ</sequence>
<reference evidence="1" key="1">
    <citation type="journal article" date="2020" name="Sci. Rep.">
        <title>A novel Asfarvirus-like virus identified as a potential cause of mass mortality of abalone.</title>
        <authorList>
            <person name="Matsuyama T."/>
            <person name="Takano T."/>
            <person name="Nishiki I."/>
            <person name="Fujiwara A."/>
            <person name="Kiryu I."/>
            <person name="Inada M."/>
            <person name="Sakai T."/>
            <person name="Terashima S."/>
            <person name="Matsuura Y."/>
            <person name="Isowa K."/>
            <person name="Nakayasu C."/>
        </authorList>
    </citation>
    <scope>NUCLEOTIDE SEQUENCE</scope>
</reference>
<accession>A0A5K7XWZ4</accession>
<protein>
    <submittedName>
        <fullName evidence="1">Zinc finger protein B385R homolog protein</fullName>
    </submittedName>
</protein>
<dbReference type="GO" id="GO:0046782">
    <property type="term" value="P:regulation of viral transcription"/>
    <property type="evidence" value="ECO:0007669"/>
    <property type="project" value="InterPro"/>
</dbReference>
<dbReference type="EMBL" id="LC506465">
    <property type="protein sequence ID" value="BBO54022.1"/>
    <property type="molecule type" value="Genomic_DNA"/>
</dbReference>
<proteinExistence type="predicted"/>
<dbReference type="Pfam" id="PF04947">
    <property type="entry name" value="Pox_VLTF3"/>
    <property type="match status" value="1"/>
</dbReference>
<dbReference type="InterPro" id="IPR007031">
    <property type="entry name" value="Poxvirus_VLTF3"/>
</dbReference>
<evidence type="ECO:0000313" key="1">
    <source>
        <dbReference type="EMBL" id="BBO54022.1"/>
    </source>
</evidence>